<accession>A0A1G6ST08</accession>
<evidence type="ECO:0000259" key="4">
    <source>
        <dbReference type="Pfam" id="PF25973"/>
    </source>
</evidence>
<proteinExistence type="inferred from homology"/>
<reference evidence="5 6" key="1">
    <citation type="submission" date="2016-10" db="EMBL/GenBank/DDBJ databases">
        <authorList>
            <person name="de Groot N.N."/>
        </authorList>
    </citation>
    <scope>NUCLEOTIDE SEQUENCE [LARGE SCALE GENOMIC DNA]</scope>
    <source>
        <strain evidence="5 6">DSM 16957</strain>
    </source>
</reference>
<dbReference type="Pfam" id="PF25973">
    <property type="entry name" value="BSH_CzcB"/>
    <property type="match status" value="1"/>
</dbReference>
<evidence type="ECO:0000256" key="2">
    <source>
        <dbReference type="SAM" id="Coils"/>
    </source>
</evidence>
<dbReference type="Proteomes" id="UP000199603">
    <property type="component" value="Unassembled WGS sequence"/>
</dbReference>
<feature type="chain" id="PRO_5011443420" evidence="3">
    <location>
        <begin position="27"/>
        <end position="351"/>
    </location>
</feature>
<protein>
    <submittedName>
        <fullName evidence="5">RND family efflux transporter, MFP subunit</fullName>
    </submittedName>
</protein>
<dbReference type="RefSeq" id="WP_091238807.1">
    <property type="nucleotide sequence ID" value="NZ_FNAG01000001.1"/>
</dbReference>
<dbReference type="PANTHER" id="PTHR30469">
    <property type="entry name" value="MULTIDRUG RESISTANCE PROTEIN MDTA"/>
    <property type="match status" value="1"/>
</dbReference>
<evidence type="ECO:0000313" key="6">
    <source>
        <dbReference type="Proteomes" id="UP000199603"/>
    </source>
</evidence>
<gene>
    <name evidence="5" type="ORF">SAMN04488509_101674</name>
</gene>
<keyword evidence="6" id="KW-1185">Reference proteome</keyword>
<evidence type="ECO:0000313" key="5">
    <source>
        <dbReference type="EMBL" id="SDD19919.1"/>
    </source>
</evidence>
<dbReference type="Gene3D" id="2.40.30.170">
    <property type="match status" value="1"/>
</dbReference>
<feature type="signal peptide" evidence="3">
    <location>
        <begin position="1"/>
        <end position="26"/>
    </location>
</feature>
<dbReference type="SUPFAM" id="SSF111369">
    <property type="entry name" value="HlyD-like secretion proteins"/>
    <property type="match status" value="1"/>
</dbReference>
<evidence type="ECO:0000256" key="3">
    <source>
        <dbReference type="SAM" id="SignalP"/>
    </source>
</evidence>
<organism evidence="5 6">
    <name type="scientific">Aquimonas voraii</name>
    <dbReference type="NCBI Taxonomy" id="265719"/>
    <lineage>
        <taxon>Bacteria</taxon>
        <taxon>Pseudomonadati</taxon>
        <taxon>Pseudomonadota</taxon>
        <taxon>Gammaproteobacteria</taxon>
        <taxon>Lysobacterales</taxon>
        <taxon>Lysobacteraceae</taxon>
        <taxon>Aquimonas</taxon>
    </lineage>
</organism>
<sequence length="351" mass="37010">MRIPLRFAAALACVLCVLLILRAAHAQPHAAPSATPAPNRIELQPIEALTLPDRQSASATVLAPNDALIAAEVAAAVATVHVEAGREVETGALLISLDERDARLGLQQAEAQLKAAQARLTLATQRAERGRSLRAERHISEDELLALETGLDAAKADVDLARAARDAAARQLEKCRVRAPFAGVVLERQAQVGALAAPGTPLLRLVSTAAPEVEAQLAPEAANRLEEGRDFAFVSTGRRYPLRLEALSPLLERSARTRLARFAFTGEAAPAGSTGQIEWTTAALLLPAELMVKRGGRLGAFIDQAGAARFVPAPDAQEGRPFRLEVPAGTRVVSQGQQGLNEGDALPVSAP</sequence>
<keyword evidence="2" id="KW-0175">Coiled coil</keyword>
<feature type="coiled-coil region" evidence="2">
    <location>
        <begin position="99"/>
        <end position="126"/>
    </location>
</feature>
<dbReference type="Gene3D" id="1.10.287.470">
    <property type="entry name" value="Helix hairpin bin"/>
    <property type="match status" value="1"/>
</dbReference>
<dbReference type="InterPro" id="IPR006143">
    <property type="entry name" value="RND_pump_MFP"/>
</dbReference>
<evidence type="ECO:0000256" key="1">
    <source>
        <dbReference type="ARBA" id="ARBA00009477"/>
    </source>
</evidence>
<dbReference type="Gene3D" id="2.40.50.100">
    <property type="match status" value="1"/>
</dbReference>
<dbReference type="STRING" id="265719.SAMN04488509_101674"/>
<dbReference type="GO" id="GO:0015562">
    <property type="term" value="F:efflux transmembrane transporter activity"/>
    <property type="evidence" value="ECO:0007669"/>
    <property type="project" value="TreeGrafter"/>
</dbReference>
<dbReference type="EMBL" id="FNAG01000001">
    <property type="protein sequence ID" value="SDD19919.1"/>
    <property type="molecule type" value="Genomic_DNA"/>
</dbReference>
<dbReference type="InterPro" id="IPR058647">
    <property type="entry name" value="BSH_CzcB-like"/>
</dbReference>
<dbReference type="PANTHER" id="PTHR30469:SF15">
    <property type="entry name" value="HLYD FAMILY OF SECRETION PROTEINS"/>
    <property type="match status" value="1"/>
</dbReference>
<dbReference type="NCBIfam" id="TIGR01730">
    <property type="entry name" value="RND_mfp"/>
    <property type="match status" value="1"/>
</dbReference>
<name>A0A1G6ST08_9GAMM</name>
<keyword evidence="3" id="KW-0732">Signal</keyword>
<comment type="similarity">
    <text evidence="1">Belongs to the membrane fusion protein (MFP) (TC 8.A.1) family.</text>
</comment>
<dbReference type="OrthoDB" id="9778796at2"/>
<dbReference type="AlphaFoldDB" id="A0A1G6ST08"/>
<feature type="domain" description="CzcB-like barrel-sandwich hybrid" evidence="4">
    <location>
        <begin position="67"/>
        <end position="196"/>
    </location>
</feature>
<dbReference type="GO" id="GO:1990281">
    <property type="term" value="C:efflux pump complex"/>
    <property type="evidence" value="ECO:0007669"/>
    <property type="project" value="TreeGrafter"/>
</dbReference>